<evidence type="ECO:0000256" key="6">
    <source>
        <dbReference type="ARBA" id="ARBA00022833"/>
    </source>
</evidence>
<feature type="binding site" evidence="11">
    <location>
        <position position="183"/>
    </location>
    <ligand>
        <name>Zn(2+)</name>
        <dbReference type="ChEBI" id="CHEBI:29105"/>
        <label>1</label>
    </ligand>
</feature>
<dbReference type="GO" id="GO:0008270">
    <property type="term" value="F:zinc ion binding"/>
    <property type="evidence" value="ECO:0007669"/>
    <property type="project" value="UniProtKB-UniRule"/>
</dbReference>
<feature type="compositionally biased region" description="Basic and acidic residues" evidence="13">
    <location>
        <begin position="387"/>
        <end position="396"/>
    </location>
</feature>
<dbReference type="GO" id="GO:0006260">
    <property type="term" value="P:DNA replication"/>
    <property type="evidence" value="ECO:0007669"/>
    <property type="project" value="UniProtKB-KW"/>
</dbReference>
<evidence type="ECO:0000259" key="15">
    <source>
        <dbReference type="PROSITE" id="PS51188"/>
    </source>
</evidence>
<evidence type="ECO:0000256" key="11">
    <source>
        <dbReference type="HAMAP-Rule" id="MF_01152"/>
    </source>
</evidence>
<evidence type="ECO:0000256" key="3">
    <source>
        <dbReference type="ARBA" id="ARBA00022723"/>
    </source>
</evidence>
<dbReference type="InterPro" id="IPR036869">
    <property type="entry name" value="J_dom_sf"/>
</dbReference>
<dbReference type="AlphaFoldDB" id="A0A8J3T878"/>
<evidence type="ECO:0000256" key="10">
    <source>
        <dbReference type="ARBA" id="ARBA00067609"/>
    </source>
</evidence>
<comment type="domain">
    <text evidence="11">The J domain is necessary and sufficient to stimulate DnaK ATPase activity. Zinc center 1 plays an important role in the autonomous, DnaK-independent chaperone activity of DnaJ. Zinc center 2 is essential for interaction with DnaK and for DnaJ activity.</text>
</comment>
<dbReference type="CDD" id="cd06257">
    <property type="entry name" value="DnaJ"/>
    <property type="match status" value="1"/>
</dbReference>
<evidence type="ECO:0000256" key="13">
    <source>
        <dbReference type="SAM" id="MobiDB-lite"/>
    </source>
</evidence>
<keyword evidence="2 11" id="KW-0235">DNA replication</keyword>
<keyword evidence="8 11" id="KW-0143">Chaperone</keyword>
<evidence type="ECO:0000313" key="16">
    <source>
        <dbReference type="EMBL" id="GII22330.1"/>
    </source>
</evidence>
<dbReference type="InterPro" id="IPR012724">
    <property type="entry name" value="DnaJ"/>
</dbReference>
<dbReference type="SUPFAM" id="SSF46565">
    <property type="entry name" value="Chaperone J-domain"/>
    <property type="match status" value="1"/>
</dbReference>
<feature type="repeat" description="CXXCXGXG motif" evidence="11">
    <location>
        <begin position="219"/>
        <end position="226"/>
    </location>
</feature>
<feature type="domain" description="J" evidence="14">
    <location>
        <begin position="10"/>
        <end position="75"/>
    </location>
</feature>
<dbReference type="RefSeq" id="WP_168113712.1">
    <property type="nucleotide sequence ID" value="NZ_BOON01000017.1"/>
</dbReference>
<dbReference type="SUPFAM" id="SSF49493">
    <property type="entry name" value="HSP40/DnaJ peptide-binding domain"/>
    <property type="match status" value="2"/>
</dbReference>
<dbReference type="EMBL" id="BOON01000017">
    <property type="protein sequence ID" value="GII22330.1"/>
    <property type="molecule type" value="Genomic_DNA"/>
</dbReference>
<keyword evidence="17" id="KW-1185">Reference proteome</keyword>
<dbReference type="GO" id="GO:0005737">
    <property type="term" value="C:cytoplasm"/>
    <property type="evidence" value="ECO:0007669"/>
    <property type="project" value="UniProtKB-SubCell"/>
</dbReference>
<evidence type="ECO:0000256" key="1">
    <source>
        <dbReference type="ARBA" id="ARBA00022490"/>
    </source>
</evidence>
<dbReference type="FunFam" id="2.60.260.20:FF:000005">
    <property type="entry name" value="Chaperone protein dnaJ 1, mitochondrial"/>
    <property type="match status" value="1"/>
</dbReference>
<keyword evidence="5 11" id="KW-0863">Zinc-finger</keyword>
<dbReference type="NCBIfam" id="TIGR02349">
    <property type="entry name" value="DnaJ_bact"/>
    <property type="match status" value="1"/>
</dbReference>
<comment type="subunit">
    <text evidence="11">Homodimer.</text>
</comment>
<sequence length="404" mass="42132">MSSKDWLEKDFYAVLGVAKSASTDEIKKAYRKLARDLHPDHNPGDKKAEERFKDVSEAYGVLSDERKRKEYDEMRALFGSGAFRRSARAGAGGGAGAGVPFDLSDLFGAGAGAGAGDRRFGGGGGGFSDLFGSIFSGGGGGTGRRGAGRGRDVEAEVTLSFADAVRGVTMPLTLRTPGVCDTCHGSGAAPGSKTRQCPACHGSGLVTSNQGAFSFSEPCRECQGVGSIVEEKCPECRGTGGVTKTRTLNVRIPPGVNDGQRIRLSGRGEPGERGGAAGDLYVLIKVKADEIFERKGDDLALTVPITFAEAVFGTDLRVPTMDGAVTVRVPPGTPGGRTLRVRGKGVATRSGSTGDLLVTVDVQVPKDLSEQARKALQEFADATPPASRERLDDAARRMTGGSRS</sequence>
<dbReference type="GO" id="GO:0051082">
    <property type="term" value="F:unfolded protein binding"/>
    <property type="evidence" value="ECO:0007669"/>
    <property type="project" value="UniProtKB-UniRule"/>
</dbReference>
<dbReference type="InterPro" id="IPR008971">
    <property type="entry name" value="HSP40/DnaJ_pept-bd"/>
</dbReference>
<dbReference type="PROSITE" id="PS51188">
    <property type="entry name" value="ZF_CR"/>
    <property type="match status" value="1"/>
</dbReference>
<dbReference type="SMART" id="SM00271">
    <property type="entry name" value="DnaJ"/>
    <property type="match status" value="1"/>
</dbReference>
<comment type="function">
    <text evidence="11">Participates actively in the response to hyperosmotic and heat shock by preventing the aggregation of stress-denatured proteins and by disaggregating proteins, also in an autonomous, DnaK-independent fashion. Unfolded proteins bind initially to DnaJ; upon interaction with the DnaJ-bound protein, DnaK hydrolyzes its bound ATP, resulting in the formation of a stable complex. GrpE releases ADP from DnaK; ATP binding to DnaK triggers the release of the substrate protein, thus completing the reaction cycle. Several rounds of ATP-dependent interactions between DnaJ, DnaK and GrpE are required for fully efficient folding. Also involved, together with DnaK and GrpE, in the DNA replication of plasmids through activation of initiation proteins.</text>
</comment>
<evidence type="ECO:0000256" key="8">
    <source>
        <dbReference type="ARBA" id="ARBA00023186"/>
    </source>
</evidence>
<feature type="binding site" evidence="11">
    <location>
        <position position="236"/>
    </location>
    <ligand>
        <name>Zn(2+)</name>
        <dbReference type="ChEBI" id="CHEBI:29105"/>
        <label>1</label>
    </ligand>
</feature>
<evidence type="ECO:0000256" key="9">
    <source>
        <dbReference type="ARBA" id="ARBA00061004"/>
    </source>
</evidence>
<gene>
    <name evidence="11 16" type="primary">dnaJ</name>
    <name evidence="16" type="ORF">Pme01_19270</name>
</gene>
<dbReference type="GO" id="GO:0005524">
    <property type="term" value="F:ATP binding"/>
    <property type="evidence" value="ECO:0007669"/>
    <property type="project" value="InterPro"/>
</dbReference>
<dbReference type="Pfam" id="PF00226">
    <property type="entry name" value="DnaJ"/>
    <property type="match status" value="1"/>
</dbReference>
<dbReference type="NCBIfam" id="NF008035">
    <property type="entry name" value="PRK10767.1"/>
    <property type="match status" value="1"/>
</dbReference>
<dbReference type="Gene3D" id="2.10.230.10">
    <property type="entry name" value="Heat shock protein DnaJ, cysteine-rich domain"/>
    <property type="match status" value="1"/>
</dbReference>
<dbReference type="GO" id="GO:0031072">
    <property type="term" value="F:heat shock protein binding"/>
    <property type="evidence" value="ECO:0007669"/>
    <property type="project" value="InterPro"/>
</dbReference>
<dbReference type="GO" id="GO:0009408">
    <property type="term" value="P:response to heat"/>
    <property type="evidence" value="ECO:0007669"/>
    <property type="project" value="InterPro"/>
</dbReference>
<dbReference type="GO" id="GO:0042026">
    <property type="term" value="P:protein refolding"/>
    <property type="evidence" value="ECO:0007669"/>
    <property type="project" value="TreeGrafter"/>
</dbReference>
<keyword evidence="6 11" id="KW-0862">Zinc</keyword>
<dbReference type="Gene3D" id="2.60.260.20">
    <property type="entry name" value="Urease metallochaperone UreE, N-terminal domain"/>
    <property type="match status" value="2"/>
</dbReference>
<keyword evidence="3 11" id="KW-0479">Metal-binding</keyword>
<feature type="binding site" evidence="11">
    <location>
        <position position="180"/>
    </location>
    <ligand>
        <name>Zn(2+)</name>
        <dbReference type="ChEBI" id="CHEBI:29105"/>
        <label>1</label>
    </ligand>
</feature>
<feature type="region of interest" description="Disordered" evidence="13">
    <location>
        <begin position="376"/>
        <end position="404"/>
    </location>
</feature>
<feature type="binding site" evidence="11">
    <location>
        <position position="219"/>
    </location>
    <ligand>
        <name>Zn(2+)</name>
        <dbReference type="ChEBI" id="CHEBI:29105"/>
        <label>2</label>
    </ligand>
</feature>
<dbReference type="InterPro" id="IPR001305">
    <property type="entry name" value="HSP_DnaJ_Cys-rich_dom"/>
</dbReference>
<proteinExistence type="inferred from homology"/>
<dbReference type="SUPFAM" id="SSF57938">
    <property type="entry name" value="DnaJ/Hsp40 cysteine-rich domain"/>
    <property type="match status" value="1"/>
</dbReference>
<dbReference type="PANTHER" id="PTHR43096">
    <property type="entry name" value="DNAJ HOMOLOG 1, MITOCHONDRIAL-RELATED"/>
    <property type="match status" value="1"/>
</dbReference>
<feature type="binding site" evidence="11">
    <location>
        <position position="222"/>
    </location>
    <ligand>
        <name>Zn(2+)</name>
        <dbReference type="ChEBI" id="CHEBI:29105"/>
        <label>2</label>
    </ligand>
</feature>
<comment type="cofactor">
    <cofactor evidence="11">
        <name>Zn(2+)</name>
        <dbReference type="ChEBI" id="CHEBI:29105"/>
    </cofactor>
    <text evidence="11">Binds 2 Zn(2+) ions per monomer.</text>
</comment>
<dbReference type="Gene3D" id="1.10.287.110">
    <property type="entry name" value="DnaJ domain"/>
    <property type="match status" value="1"/>
</dbReference>
<dbReference type="InterPro" id="IPR002939">
    <property type="entry name" value="DnaJ_C"/>
</dbReference>
<dbReference type="HAMAP" id="MF_01152">
    <property type="entry name" value="DnaJ"/>
    <property type="match status" value="1"/>
</dbReference>
<evidence type="ECO:0000256" key="5">
    <source>
        <dbReference type="ARBA" id="ARBA00022771"/>
    </source>
</evidence>
<dbReference type="PROSITE" id="PS50076">
    <property type="entry name" value="DNAJ_2"/>
    <property type="match status" value="1"/>
</dbReference>
<keyword evidence="1 11" id="KW-0963">Cytoplasm</keyword>
<dbReference type="FunFam" id="1.10.287.110:FF:000045">
    <property type="entry name" value="Molecular chaperone DnaJ"/>
    <property type="match status" value="1"/>
</dbReference>
<feature type="repeat" description="CXXCXGXG motif" evidence="11">
    <location>
        <begin position="180"/>
        <end position="187"/>
    </location>
</feature>
<comment type="caution">
    <text evidence="16">The sequence shown here is derived from an EMBL/GenBank/DDBJ whole genome shotgun (WGS) entry which is preliminary data.</text>
</comment>
<name>A0A8J3T878_9ACTN</name>
<feature type="zinc finger region" description="CR-type" evidence="12">
    <location>
        <begin position="167"/>
        <end position="245"/>
    </location>
</feature>
<feature type="domain" description="CR-type" evidence="15">
    <location>
        <begin position="167"/>
        <end position="245"/>
    </location>
</feature>
<feature type="binding site" evidence="11">
    <location>
        <position position="233"/>
    </location>
    <ligand>
        <name>Zn(2+)</name>
        <dbReference type="ChEBI" id="CHEBI:29105"/>
        <label>1</label>
    </ligand>
</feature>
<evidence type="ECO:0000256" key="4">
    <source>
        <dbReference type="ARBA" id="ARBA00022737"/>
    </source>
</evidence>
<feature type="binding site" evidence="11">
    <location>
        <position position="200"/>
    </location>
    <ligand>
        <name>Zn(2+)</name>
        <dbReference type="ChEBI" id="CHEBI:29105"/>
        <label>2</label>
    </ligand>
</feature>
<feature type="repeat" description="CXXCXGXG motif" evidence="11">
    <location>
        <begin position="233"/>
        <end position="240"/>
    </location>
</feature>
<protein>
    <recommendedName>
        <fullName evidence="10 11">Chaperone protein DnaJ</fullName>
    </recommendedName>
</protein>
<dbReference type="CDD" id="cd10747">
    <property type="entry name" value="DnaJ_C"/>
    <property type="match status" value="1"/>
</dbReference>
<reference evidence="16" key="1">
    <citation type="submission" date="2021-01" db="EMBL/GenBank/DDBJ databases">
        <title>Whole genome shotgun sequence of Planosporangium mesophilum NBRC 109066.</title>
        <authorList>
            <person name="Komaki H."/>
            <person name="Tamura T."/>
        </authorList>
    </citation>
    <scope>NUCLEOTIDE SEQUENCE</scope>
    <source>
        <strain evidence="16">NBRC 109066</strain>
    </source>
</reference>
<keyword evidence="4 11" id="KW-0677">Repeat</keyword>
<evidence type="ECO:0000256" key="2">
    <source>
        <dbReference type="ARBA" id="ARBA00022705"/>
    </source>
</evidence>
<dbReference type="InterPro" id="IPR036410">
    <property type="entry name" value="HSP_DnaJ_Cys-rich_dom_sf"/>
</dbReference>
<organism evidence="16 17">
    <name type="scientific">Planosporangium mesophilum</name>
    <dbReference type="NCBI Taxonomy" id="689768"/>
    <lineage>
        <taxon>Bacteria</taxon>
        <taxon>Bacillati</taxon>
        <taxon>Actinomycetota</taxon>
        <taxon>Actinomycetes</taxon>
        <taxon>Micromonosporales</taxon>
        <taxon>Micromonosporaceae</taxon>
        <taxon>Planosporangium</taxon>
    </lineage>
</organism>
<dbReference type="Proteomes" id="UP000599074">
    <property type="component" value="Unassembled WGS sequence"/>
</dbReference>
<feature type="binding site" evidence="11">
    <location>
        <position position="197"/>
    </location>
    <ligand>
        <name>Zn(2+)</name>
        <dbReference type="ChEBI" id="CHEBI:29105"/>
        <label>2</label>
    </ligand>
</feature>
<dbReference type="PRINTS" id="PR00625">
    <property type="entry name" value="JDOMAIN"/>
</dbReference>
<dbReference type="InterPro" id="IPR001623">
    <property type="entry name" value="DnaJ_domain"/>
</dbReference>
<dbReference type="Pfam" id="PF00684">
    <property type="entry name" value="DnaJ_CXXCXGXG"/>
    <property type="match status" value="1"/>
</dbReference>
<evidence type="ECO:0000313" key="17">
    <source>
        <dbReference type="Proteomes" id="UP000599074"/>
    </source>
</evidence>
<evidence type="ECO:0000256" key="12">
    <source>
        <dbReference type="PROSITE-ProRule" id="PRU00546"/>
    </source>
</evidence>
<dbReference type="FunFam" id="2.10.230.10:FF:000002">
    <property type="entry name" value="Molecular chaperone DnaJ"/>
    <property type="match status" value="1"/>
</dbReference>
<evidence type="ECO:0000259" key="14">
    <source>
        <dbReference type="PROSITE" id="PS50076"/>
    </source>
</evidence>
<keyword evidence="7 11" id="KW-0346">Stress response</keyword>
<dbReference type="PANTHER" id="PTHR43096:SF54">
    <property type="entry name" value="CHAPERONE PROTEIN DNAJ 1"/>
    <property type="match status" value="1"/>
</dbReference>
<feature type="repeat" description="CXXCXGXG motif" evidence="11">
    <location>
        <begin position="197"/>
        <end position="204"/>
    </location>
</feature>
<dbReference type="Pfam" id="PF01556">
    <property type="entry name" value="DnaJ_C"/>
    <property type="match status" value="1"/>
</dbReference>
<dbReference type="CDD" id="cd10719">
    <property type="entry name" value="DnaJ_zf"/>
    <property type="match status" value="1"/>
</dbReference>
<accession>A0A8J3T878</accession>
<comment type="similarity">
    <text evidence="9 11">Belongs to the DnaJ family.</text>
</comment>
<evidence type="ECO:0000256" key="7">
    <source>
        <dbReference type="ARBA" id="ARBA00023016"/>
    </source>
</evidence>
<comment type="subcellular location">
    <subcellularLocation>
        <location evidence="11">Cytoplasm</location>
    </subcellularLocation>
</comment>